<organism evidence="1 2">
    <name type="scientific">Candidatus Portnoybacteria bacterium CG02_land_8_20_14_3_00_45_8</name>
    <dbReference type="NCBI Taxonomy" id="1974807"/>
    <lineage>
        <taxon>Bacteria</taxon>
        <taxon>Candidatus Portnoyibacteriota</taxon>
    </lineage>
</organism>
<evidence type="ECO:0000313" key="1">
    <source>
        <dbReference type="EMBL" id="PIV38389.1"/>
    </source>
</evidence>
<dbReference type="AlphaFoldDB" id="A0A2M7D5T7"/>
<comment type="caution">
    <text evidence="1">The sequence shown here is derived from an EMBL/GenBank/DDBJ whole genome shotgun (WGS) entry which is preliminary data.</text>
</comment>
<protein>
    <submittedName>
        <fullName evidence="1">Uncharacterized protein</fullName>
    </submittedName>
</protein>
<accession>A0A2M7D5T7</accession>
<reference evidence="2" key="1">
    <citation type="submission" date="2017-09" db="EMBL/GenBank/DDBJ databases">
        <title>Depth-based differentiation of microbial function through sediment-hosted aquifers and enrichment of novel symbionts in the deep terrestrial subsurface.</title>
        <authorList>
            <person name="Probst A.J."/>
            <person name="Ladd B."/>
            <person name="Jarett J.K."/>
            <person name="Geller-Mcgrath D.E."/>
            <person name="Sieber C.M.K."/>
            <person name="Emerson J.B."/>
            <person name="Anantharaman K."/>
            <person name="Thomas B.C."/>
            <person name="Malmstrom R."/>
            <person name="Stieglmeier M."/>
            <person name="Klingl A."/>
            <person name="Woyke T."/>
            <person name="Ryan C.M."/>
            <person name="Banfield J.F."/>
        </authorList>
    </citation>
    <scope>NUCLEOTIDE SEQUENCE [LARGE SCALE GENOMIC DNA]</scope>
</reference>
<dbReference type="EMBL" id="PEUE01000056">
    <property type="protein sequence ID" value="PIV38389.1"/>
    <property type="molecule type" value="Genomic_DNA"/>
</dbReference>
<name>A0A2M7D5T7_9BACT</name>
<evidence type="ECO:0000313" key="2">
    <source>
        <dbReference type="Proteomes" id="UP000229247"/>
    </source>
</evidence>
<gene>
    <name evidence="1" type="ORF">COS30_02385</name>
</gene>
<sequence length="94" mass="11049">MSVLGNIDSEFIDILLRNTGALSSDNLKLTELQTPDCLGEEIKEFAYLIAKLVLRKDAKVRRRFRRLIPPEKMMRLSEMIYAIRSEEDFKKFRL</sequence>
<proteinExistence type="predicted"/>
<dbReference type="Proteomes" id="UP000229247">
    <property type="component" value="Unassembled WGS sequence"/>
</dbReference>